<evidence type="ECO:0000259" key="1">
    <source>
        <dbReference type="PROSITE" id="PS50173"/>
    </source>
</evidence>
<comment type="caution">
    <text evidence="2">The sequence shown here is derived from an EMBL/GenBank/DDBJ whole genome shotgun (WGS) entry which is preliminary data.</text>
</comment>
<dbReference type="GO" id="GO:0005634">
    <property type="term" value="C:nucleus"/>
    <property type="evidence" value="ECO:0007669"/>
    <property type="project" value="TreeGrafter"/>
</dbReference>
<dbReference type="PANTHER" id="PTHR45990">
    <property type="entry name" value="DNA REPAIR PROTEIN REV1"/>
    <property type="match status" value="1"/>
</dbReference>
<dbReference type="GO" id="GO:0017125">
    <property type="term" value="F:deoxycytidyl transferase activity"/>
    <property type="evidence" value="ECO:0007669"/>
    <property type="project" value="TreeGrafter"/>
</dbReference>
<dbReference type="Gene3D" id="3.40.1170.60">
    <property type="match status" value="1"/>
</dbReference>
<dbReference type="InterPro" id="IPR043128">
    <property type="entry name" value="Rev_trsase/Diguanyl_cyclase"/>
</dbReference>
<accession>A0A835H8D4</accession>
<dbReference type="OrthoDB" id="427711at2759"/>
<evidence type="ECO:0000313" key="3">
    <source>
        <dbReference type="Proteomes" id="UP000631114"/>
    </source>
</evidence>
<reference evidence="2 3" key="1">
    <citation type="submission" date="2020-10" db="EMBL/GenBank/DDBJ databases">
        <title>The Coptis chinensis genome and diversification of protoberbering-type alkaloids.</title>
        <authorList>
            <person name="Wang B."/>
            <person name="Shu S."/>
            <person name="Song C."/>
            <person name="Liu Y."/>
        </authorList>
    </citation>
    <scope>NUCLEOTIDE SEQUENCE [LARGE SCALE GENOMIC DNA]</scope>
    <source>
        <strain evidence="2">HL-2020</strain>
        <tissue evidence="2">Leaf</tissue>
    </source>
</reference>
<dbReference type="SUPFAM" id="SSF56672">
    <property type="entry name" value="DNA/RNA polymerases"/>
    <property type="match status" value="1"/>
</dbReference>
<keyword evidence="3" id="KW-1185">Reference proteome</keyword>
<dbReference type="InterPro" id="IPR001126">
    <property type="entry name" value="UmuC"/>
</dbReference>
<dbReference type="Pfam" id="PF00817">
    <property type="entry name" value="IMS"/>
    <property type="match status" value="1"/>
</dbReference>
<sequence length="251" mass="28234">MILLLKNGNSGGRFYGYGPFSKWYLGNDDSSLAELRKYYNEPRNLSGAGVVAGDGMCEPQAILIGCGFKHENPIVDASNVDQGTSVIHIDRYLEPLTLFYKFINNIIVGVKAEMFVRDAKALCPHLDIIPYNFEAYEVVANQFYDILHKHCNRVQVCTCLEISLNITTFRIDEEIFEATGGTPSAGVVANMLVARLATQTAKPNGQFFISPMKIRFWSCVIFLIFPSDSWFLLNHGDEACFASALFYYRMF</sequence>
<proteinExistence type="predicted"/>
<feature type="domain" description="UmuC" evidence="1">
    <location>
        <begin position="109"/>
        <end position="207"/>
    </location>
</feature>
<evidence type="ECO:0000313" key="2">
    <source>
        <dbReference type="EMBL" id="KAF9592393.1"/>
    </source>
</evidence>
<dbReference type="InterPro" id="IPR043502">
    <property type="entry name" value="DNA/RNA_pol_sf"/>
</dbReference>
<dbReference type="AlphaFoldDB" id="A0A835H8D4"/>
<dbReference type="EMBL" id="JADFTS010000008">
    <property type="protein sequence ID" value="KAF9592393.1"/>
    <property type="molecule type" value="Genomic_DNA"/>
</dbReference>
<dbReference type="PANTHER" id="PTHR45990:SF1">
    <property type="entry name" value="DNA REPAIR PROTEIN REV1"/>
    <property type="match status" value="1"/>
</dbReference>
<name>A0A835H8D4_9MAGN</name>
<organism evidence="2 3">
    <name type="scientific">Coptis chinensis</name>
    <dbReference type="NCBI Taxonomy" id="261450"/>
    <lineage>
        <taxon>Eukaryota</taxon>
        <taxon>Viridiplantae</taxon>
        <taxon>Streptophyta</taxon>
        <taxon>Embryophyta</taxon>
        <taxon>Tracheophyta</taxon>
        <taxon>Spermatophyta</taxon>
        <taxon>Magnoliopsida</taxon>
        <taxon>Ranunculales</taxon>
        <taxon>Ranunculaceae</taxon>
        <taxon>Coptidoideae</taxon>
        <taxon>Coptis</taxon>
    </lineage>
</organism>
<dbReference type="GO" id="GO:0006281">
    <property type="term" value="P:DNA repair"/>
    <property type="evidence" value="ECO:0007669"/>
    <property type="project" value="InterPro"/>
</dbReference>
<dbReference type="Proteomes" id="UP000631114">
    <property type="component" value="Unassembled WGS sequence"/>
</dbReference>
<dbReference type="GO" id="GO:0003887">
    <property type="term" value="F:DNA-directed DNA polymerase activity"/>
    <property type="evidence" value="ECO:0007669"/>
    <property type="project" value="TreeGrafter"/>
</dbReference>
<dbReference type="PROSITE" id="PS50173">
    <property type="entry name" value="UMUC"/>
    <property type="match status" value="1"/>
</dbReference>
<dbReference type="GO" id="GO:0042276">
    <property type="term" value="P:error-prone translesion synthesis"/>
    <property type="evidence" value="ECO:0007669"/>
    <property type="project" value="TreeGrafter"/>
</dbReference>
<protein>
    <recommendedName>
        <fullName evidence="1">UmuC domain-containing protein</fullName>
    </recommendedName>
</protein>
<dbReference type="GO" id="GO:0070987">
    <property type="term" value="P:error-free translesion synthesis"/>
    <property type="evidence" value="ECO:0007669"/>
    <property type="project" value="TreeGrafter"/>
</dbReference>
<gene>
    <name evidence="2" type="ORF">IFM89_014644</name>
</gene>
<dbReference type="Gene3D" id="3.30.70.270">
    <property type="match status" value="1"/>
</dbReference>